<evidence type="ECO:0000313" key="9">
    <source>
        <dbReference type="EMBL" id="MBD2776333.1"/>
    </source>
</evidence>
<protein>
    <recommendedName>
        <fullName evidence="7">Alpha-amylase</fullName>
        <ecNumber evidence="7">3.2.1.1</ecNumber>
    </recommendedName>
</protein>
<dbReference type="GO" id="GO:2001070">
    <property type="term" value="F:starch binding"/>
    <property type="evidence" value="ECO:0007669"/>
    <property type="project" value="InterPro"/>
</dbReference>
<keyword evidence="7" id="KW-0378">Hydrolase</keyword>
<dbReference type="GO" id="GO:0046872">
    <property type="term" value="F:metal ion binding"/>
    <property type="evidence" value="ECO:0007669"/>
    <property type="project" value="UniProtKB-KW"/>
</dbReference>
<dbReference type="Pfam" id="PF00128">
    <property type="entry name" value="Alpha-amylase"/>
    <property type="match status" value="1"/>
</dbReference>
<accession>A0A8J6XKH6</accession>
<dbReference type="InterPro" id="IPR013783">
    <property type="entry name" value="Ig-like_fold"/>
</dbReference>
<dbReference type="InterPro" id="IPR013780">
    <property type="entry name" value="Glyco_hydro_b"/>
</dbReference>
<evidence type="ECO:0000256" key="3">
    <source>
        <dbReference type="ARBA" id="ARBA00022723"/>
    </source>
</evidence>
<dbReference type="EMBL" id="JACXAE010000092">
    <property type="protein sequence ID" value="MBD2776333.1"/>
    <property type="molecule type" value="Genomic_DNA"/>
</dbReference>
<dbReference type="EC" id="3.2.1.1" evidence="7"/>
<dbReference type="SMART" id="SM00642">
    <property type="entry name" value="Aamy"/>
    <property type="match status" value="1"/>
</dbReference>
<comment type="similarity">
    <text evidence="2 6">Belongs to the glycosyl hydrolase 13 family.</text>
</comment>
<evidence type="ECO:0000256" key="2">
    <source>
        <dbReference type="ARBA" id="ARBA00008061"/>
    </source>
</evidence>
<dbReference type="InterPro" id="IPR006046">
    <property type="entry name" value="Alpha_amylase"/>
</dbReference>
<sequence>MVSTPPSQASESQYEVTDPQIKVEALVEEAQPGSDIDLEFLYTRDIEFRQETIYFIVVDRFYDGDPDNSAGPNPELYDPEQQDWGKYWGGDIQGIIDKLDYLKNMGITALWLTPLFEQVEALFVEQAAIHGYWTKDFKRINPRFISKDEEPSLNKTQTTRDTVFDRLIDELHKRNMKMVLDIVCNHSNPDFSGKKGELYDDGVKIADFNDDPHNWYHHYGEVTDWENEWQVQNCELSGLATFNENNPDYRNYIKSAIKQWLDRGVDALRVDTVKHMPIWFWQEFNADILTHKPDVFIFGEWIYSDPRNDRSVEFANESGMTILDFGLCVAIRAALAKGAEGGFHLMQDVLNLDHHYYGATELITFIDNHDMPRFQSLNPDPEMLRVAIAFIMTCRGIPCIYYGTEQYLHNDTNGGDDPYNRPMMEKWDTDAQIYRDIRLLSGLRRLNPAVSMGSHWQKYLTPDIYCYVRRYRDSVLFVAMNRGETVTLETVATDLPDGEHTDVLSRRKFEVKDGNLYNLELGTRDVIVLSHVGERVKAQTIVRAQLNNVQTQPGEIVAVIGDCPELGNWDISKAYRLEYINTNTWFGEIPFNESAGKLIAYKYVLLREGTSPLRENLVCRRWVIASEGTVKWRDKWASGRES</sequence>
<dbReference type="PANTHER" id="PTHR10357">
    <property type="entry name" value="ALPHA-AMYLASE FAMILY MEMBER"/>
    <property type="match status" value="1"/>
</dbReference>
<dbReference type="Pfam" id="PF00686">
    <property type="entry name" value="CBM_20"/>
    <property type="match status" value="1"/>
</dbReference>
<dbReference type="AlphaFoldDB" id="A0A8J6XKH6"/>
<dbReference type="InterPro" id="IPR006048">
    <property type="entry name" value="A-amylase/branching_C"/>
</dbReference>
<dbReference type="PROSITE" id="PS51166">
    <property type="entry name" value="CBM20"/>
    <property type="match status" value="1"/>
</dbReference>
<organism evidence="9 10">
    <name type="scientific">Iningainema tapete BLCC-T55</name>
    <dbReference type="NCBI Taxonomy" id="2748662"/>
    <lineage>
        <taxon>Bacteria</taxon>
        <taxon>Bacillati</taxon>
        <taxon>Cyanobacteriota</taxon>
        <taxon>Cyanophyceae</taxon>
        <taxon>Nostocales</taxon>
        <taxon>Scytonemataceae</taxon>
        <taxon>Iningainema tapete</taxon>
    </lineage>
</organism>
<proteinExistence type="inferred from homology"/>
<comment type="caution">
    <text evidence="9">The sequence shown here is derived from an EMBL/GenBank/DDBJ whole genome shotgun (WGS) entry which is preliminary data.</text>
</comment>
<evidence type="ECO:0000256" key="5">
    <source>
        <dbReference type="ARBA" id="ARBA00022837"/>
    </source>
</evidence>
<dbReference type="InterPro" id="IPR006047">
    <property type="entry name" value="GH13_cat_dom"/>
</dbReference>
<dbReference type="SMART" id="SM00632">
    <property type="entry name" value="Aamy_C"/>
    <property type="match status" value="1"/>
</dbReference>
<dbReference type="PANTHER" id="PTHR10357:SF215">
    <property type="entry name" value="ALPHA-AMYLASE 1"/>
    <property type="match status" value="1"/>
</dbReference>
<dbReference type="CDD" id="cd05467">
    <property type="entry name" value="CBM20"/>
    <property type="match status" value="1"/>
</dbReference>
<keyword evidence="7" id="KW-0119">Carbohydrate metabolism</keyword>
<dbReference type="Proteomes" id="UP000629098">
    <property type="component" value="Unassembled WGS sequence"/>
</dbReference>
<evidence type="ECO:0000313" key="10">
    <source>
        <dbReference type="Proteomes" id="UP000629098"/>
    </source>
</evidence>
<dbReference type="Gene3D" id="3.20.20.80">
    <property type="entry name" value="Glycosidases"/>
    <property type="match status" value="1"/>
</dbReference>
<keyword evidence="10" id="KW-1185">Reference proteome</keyword>
<keyword evidence="5" id="KW-0106">Calcium</keyword>
<keyword evidence="7" id="KW-0326">Glycosidase</keyword>
<dbReference type="SUPFAM" id="SSF49452">
    <property type="entry name" value="Starch-binding domain-like"/>
    <property type="match status" value="1"/>
</dbReference>
<evidence type="ECO:0000256" key="6">
    <source>
        <dbReference type="RuleBase" id="RU003615"/>
    </source>
</evidence>
<dbReference type="InterPro" id="IPR017853">
    <property type="entry name" value="GH"/>
</dbReference>
<name>A0A8J6XKH6_9CYAN</name>
<dbReference type="GO" id="GO:0004556">
    <property type="term" value="F:alpha-amylase activity"/>
    <property type="evidence" value="ECO:0007669"/>
    <property type="project" value="UniProtKB-UniRule"/>
</dbReference>
<dbReference type="SUPFAM" id="SSF51011">
    <property type="entry name" value="Glycosyl hydrolase domain"/>
    <property type="match status" value="1"/>
</dbReference>
<keyword evidence="3" id="KW-0479">Metal-binding</keyword>
<evidence type="ECO:0000259" key="8">
    <source>
        <dbReference type="PROSITE" id="PS51166"/>
    </source>
</evidence>
<dbReference type="PRINTS" id="PR00110">
    <property type="entry name" value="ALPHAAMYLASE"/>
</dbReference>
<dbReference type="RefSeq" id="WP_190835406.1">
    <property type="nucleotide sequence ID" value="NZ_CAWPPI010000092.1"/>
</dbReference>
<comment type="catalytic activity">
    <reaction evidence="7">
        <text>Endohydrolysis of (1-&gt;4)-alpha-D-glucosidic linkages in polysaccharides containing three or more (1-&gt;4)-alpha-linked D-glucose units.</text>
        <dbReference type="EC" id="3.2.1.1"/>
    </reaction>
</comment>
<comment type="cofactor">
    <cofactor evidence="1">
        <name>Ca(2+)</name>
        <dbReference type="ChEBI" id="CHEBI:29108"/>
    </cofactor>
</comment>
<gene>
    <name evidence="9" type="ORF">ICL16_30825</name>
</gene>
<evidence type="ECO:0000256" key="1">
    <source>
        <dbReference type="ARBA" id="ARBA00001913"/>
    </source>
</evidence>
<dbReference type="Gene3D" id="2.60.40.1180">
    <property type="entry name" value="Golgi alpha-mannosidase II"/>
    <property type="match status" value="1"/>
</dbReference>
<dbReference type="Pfam" id="PF02806">
    <property type="entry name" value="Alpha-amylase_C"/>
    <property type="match status" value="1"/>
</dbReference>
<dbReference type="GO" id="GO:0005975">
    <property type="term" value="P:carbohydrate metabolic process"/>
    <property type="evidence" value="ECO:0007669"/>
    <property type="project" value="InterPro"/>
</dbReference>
<evidence type="ECO:0000256" key="4">
    <source>
        <dbReference type="ARBA" id="ARBA00022729"/>
    </source>
</evidence>
<dbReference type="InterPro" id="IPR013784">
    <property type="entry name" value="Carb-bd-like_fold"/>
</dbReference>
<dbReference type="SMART" id="SM01065">
    <property type="entry name" value="CBM_2"/>
    <property type="match status" value="1"/>
</dbReference>
<reference evidence="9" key="1">
    <citation type="submission" date="2020-09" db="EMBL/GenBank/DDBJ databases">
        <title>Iningainema tapete sp. nov. (Scytonemataceae, Cyanobacteria) from greenhouses in central Florida (USA) produces two types of nodularin with biosynthetic potential for microcystin-LR and anabaenopeptins.</title>
        <authorList>
            <person name="Berthold D.E."/>
            <person name="Lefler F.W."/>
            <person name="Huang I.-S."/>
            <person name="Abdulla H."/>
            <person name="Zimba P.V."/>
            <person name="Laughinghouse H.D. IV."/>
        </authorList>
    </citation>
    <scope>NUCLEOTIDE SEQUENCE</scope>
    <source>
        <strain evidence="9">BLCCT55</strain>
    </source>
</reference>
<dbReference type="Gene3D" id="2.60.40.10">
    <property type="entry name" value="Immunoglobulins"/>
    <property type="match status" value="1"/>
</dbReference>
<evidence type="ECO:0000256" key="7">
    <source>
        <dbReference type="RuleBase" id="RU361134"/>
    </source>
</evidence>
<keyword evidence="4" id="KW-0732">Signal</keyword>
<feature type="domain" description="CBM20" evidence="8">
    <location>
        <begin position="534"/>
        <end position="638"/>
    </location>
</feature>
<dbReference type="SUPFAM" id="SSF51445">
    <property type="entry name" value="(Trans)glycosidases"/>
    <property type="match status" value="1"/>
</dbReference>
<dbReference type="InterPro" id="IPR002044">
    <property type="entry name" value="CBM20"/>
</dbReference>
<dbReference type="InterPro" id="IPR031319">
    <property type="entry name" value="A-amylase_C"/>
</dbReference>